<organism evidence="1 2">
    <name type="scientific">Camellia lanceoleosa</name>
    <dbReference type="NCBI Taxonomy" id="1840588"/>
    <lineage>
        <taxon>Eukaryota</taxon>
        <taxon>Viridiplantae</taxon>
        <taxon>Streptophyta</taxon>
        <taxon>Embryophyta</taxon>
        <taxon>Tracheophyta</taxon>
        <taxon>Spermatophyta</taxon>
        <taxon>Magnoliopsida</taxon>
        <taxon>eudicotyledons</taxon>
        <taxon>Gunneridae</taxon>
        <taxon>Pentapetalae</taxon>
        <taxon>asterids</taxon>
        <taxon>Ericales</taxon>
        <taxon>Theaceae</taxon>
        <taxon>Camellia</taxon>
    </lineage>
</organism>
<evidence type="ECO:0000313" key="1">
    <source>
        <dbReference type="EMBL" id="KAI8026234.1"/>
    </source>
</evidence>
<comment type="caution">
    <text evidence="1">The sequence shown here is derived from an EMBL/GenBank/DDBJ whole genome shotgun (WGS) entry which is preliminary data.</text>
</comment>
<reference evidence="1 2" key="1">
    <citation type="journal article" date="2022" name="Plant J.">
        <title>Chromosome-level genome of Camellia lanceoleosa provides a valuable resource for understanding genome evolution and self-incompatibility.</title>
        <authorList>
            <person name="Gong W."/>
            <person name="Xiao S."/>
            <person name="Wang L."/>
            <person name="Liao Z."/>
            <person name="Chang Y."/>
            <person name="Mo W."/>
            <person name="Hu G."/>
            <person name="Li W."/>
            <person name="Zhao G."/>
            <person name="Zhu H."/>
            <person name="Hu X."/>
            <person name="Ji K."/>
            <person name="Xiang X."/>
            <person name="Song Q."/>
            <person name="Yuan D."/>
            <person name="Jin S."/>
            <person name="Zhang L."/>
        </authorList>
    </citation>
    <scope>NUCLEOTIDE SEQUENCE [LARGE SCALE GENOMIC DNA]</scope>
    <source>
        <strain evidence="1">SQ_2022a</strain>
    </source>
</reference>
<protein>
    <submittedName>
        <fullName evidence="1">HVA22-like protein a</fullName>
    </submittedName>
</protein>
<gene>
    <name evidence="1" type="ORF">LOK49_LG02G03118</name>
</gene>
<evidence type="ECO:0000313" key="2">
    <source>
        <dbReference type="Proteomes" id="UP001060215"/>
    </source>
</evidence>
<accession>A0ACC0IKA5</accession>
<keyword evidence="2" id="KW-1185">Reference proteome</keyword>
<proteinExistence type="predicted"/>
<sequence length="408" mass="45935">MRNLVAYWIVFSLISLFELAFVKLIERLPFWPYMKLMAICWLGLPHFNGACYVYECLIRPCLSANPQGVIKQFVKHKEDAPLNAESFLAVAEMYVKENGSEALEKLIDRKSNHTMPNIDAEEIKAVTNTVAKEMVETKEMAAAIQSKFKEPNVANKDAKTVEPKEKIPTASTQWSKFEEFAVAKENAKAEELNEKNSTTAIEQVKCVEEPNLSQTKKRTVTSIKIEEKTVIEDVRENEVEEVPAVAAGGGENKVEEGPASENVQKEWTCTVCQVTTTCEENLKSHLQGRRHKSSLHKAIKQAIKLANKNKGCPSSTANQEPQKPIVGDWINQNKSRKQVDMAQVNRIIEQCKQKEVKNITRYGVNKSKLWCFICNVKCPGEVHMVSHLKGKKHLSQVQHRVDSLGGGD</sequence>
<name>A0ACC0IKA5_9ERIC</name>
<dbReference type="EMBL" id="CM045760">
    <property type="protein sequence ID" value="KAI8026234.1"/>
    <property type="molecule type" value="Genomic_DNA"/>
</dbReference>
<dbReference type="Proteomes" id="UP001060215">
    <property type="component" value="Chromosome 3"/>
</dbReference>